<feature type="region of interest" description="Disordered" evidence="1">
    <location>
        <begin position="195"/>
        <end position="226"/>
    </location>
</feature>
<name>A0AAE1FEI6_PETCI</name>
<feature type="region of interest" description="Disordered" evidence="1">
    <location>
        <begin position="961"/>
        <end position="1110"/>
    </location>
</feature>
<feature type="signal peptide" evidence="2">
    <location>
        <begin position="1"/>
        <end position="18"/>
    </location>
</feature>
<keyword evidence="2" id="KW-0732">Signal</keyword>
<reference evidence="3" key="1">
    <citation type="submission" date="2023-10" db="EMBL/GenBank/DDBJ databases">
        <title>Genome assemblies of two species of porcelain crab, Petrolisthes cinctipes and Petrolisthes manimaculis (Anomura: Porcellanidae).</title>
        <authorList>
            <person name="Angst P."/>
        </authorList>
    </citation>
    <scope>NUCLEOTIDE SEQUENCE</scope>
    <source>
        <strain evidence="3">PB745_01</strain>
        <tissue evidence="3">Gill</tissue>
    </source>
</reference>
<feature type="compositionally biased region" description="Basic and acidic residues" evidence="1">
    <location>
        <begin position="988"/>
        <end position="1017"/>
    </location>
</feature>
<feature type="region of interest" description="Disordered" evidence="1">
    <location>
        <begin position="870"/>
        <end position="921"/>
    </location>
</feature>
<feature type="region of interest" description="Disordered" evidence="1">
    <location>
        <begin position="266"/>
        <end position="306"/>
    </location>
</feature>
<feature type="compositionally biased region" description="Polar residues" evidence="1">
    <location>
        <begin position="216"/>
        <end position="226"/>
    </location>
</feature>
<feature type="region of interest" description="Disordered" evidence="1">
    <location>
        <begin position="129"/>
        <end position="155"/>
    </location>
</feature>
<evidence type="ECO:0000313" key="4">
    <source>
        <dbReference type="Proteomes" id="UP001286313"/>
    </source>
</evidence>
<feature type="compositionally biased region" description="Low complexity" evidence="1">
    <location>
        <begin position="291"/>
        <end position="300"/>
    </location>
</feature>
<gene>
    <name evidence="3" type="ORF">Pcinc_021978</name>
</gene>
<comment type="caution">
    <text evidence="3">The sequence shown here is derived from an EMBL/GenBank/DDBJ whole genome shotgun (WGS) entry which is preliminary data.</text>
</comment>
<feature type="compositionally biased region" description="Acidic residues" evidence="1">
    <location>
        <begin position="1028"/>
        <end position="1039"/>
    </location>
</feature>
<dbReference type="EMBL" id="JAWQEG010002281">
    <property type="protein sequence ID" value="KAK3872954.1"/>
    <property type="molecule type" value="Genomic_DNA"/>
</dbReference>
<feature type="compositionally biased region" description="Basic and acidic residues" evidence="1">
    <location>
        <begin position="873"/>
        <end position="901"/>
    </location>
</feature>
<feature type="compositionally biased region" description="Basic and acidic residues" evidence="1">
    <location>
        <begin position="266"/>
        <end position="290"/>
    </location>
</feature>
<organism evidence="3 4">
    <name type="scientific">Petrolisthes cinctipes</name>
    <name type="common">Flat porcelain crab</name>
    <dbReference type="NCBI Taxonomy" id="88211"/>
    <lineage>
        <taxon>Eukaryota</taxon>
        <taxon>Metazoa</taxon>
        <taxon>Ecdysozoa</taxon>
        <taxon>Arthropoda</taxon>
        <taxon>Crustacea</taxon>
        <taxon>Multicrustacea</taxon>
        <taxon>Malacostraca</taxon>
        <taxon>Eumalacostraca</taxon>
        <taxon>Eucarida</taxon>
        <taxon>Decapoda</taxon>
        <taxon>Pleocyemata</taxon>
        <taxon>Anomura</taxon>
        <taxon>Galatheoidea</taxon>
        <taxon>Porcellanidae</taxon>
        <taxon>Petrolisthes</taxon>
    </lineage>
</organism>
<proteinExistence type="predicted"/>
<sequence length="1110" mass="123372">MLLFVLLTLAVAKGEVTPFRPPVNGYAGVNPSGQQAVLVDPTMAQPASPVTYHNTRRPSVNFQSHATTSDTQNVPSLAQRLRLERPKLSRRPVNGSSLILQRLRQQIEGKRSGPWKTYLEGVSRRRVRPGLSRLGGGAGVSMRRRRPSPTNQRRTTPGVLRHRLAMQPKSQGKQNEYLVKWHSTYSGVNTTNTQIDTTEVPERSDNRRETVHRYSHNQYNNDGNLKSITKKSVFSITTKPPEATGSHNSGKVPSVHDMTSMHYKDTDTTTTLHNEDSDVTPKKDNTEDSPRPSGGPSSHPTDGKDILGSIQSIFQAAKSDEEDLASIKTVSHGNASPKPLDIFSGVSPTYGFKPNDNVFGQSDNQGSQTQASTLSQQESAILSHLTKSNTLYASEVPPEPILLASQEPTTGDFVVHVGRPLPVSSDPDITGPERRIAGEGDILLEEDGDDIIVGRPATLIEAPPDVPSPPQPVTITTVVPPISHVTSNTNTNHYVQRHQDNNVQSLMVDNVQSYQPQSIPLSYSQNNLNPLLEYIKIKYRPEKIPAVPFSVSSLQSIIQAGRVPQVFRREDVMKHIQSDHMRYQRPAVNRLGEPYTTSMESVRAKPQRKTDTSGRGQFVALSSLALLAAFCGYLLFLSPGSQVENKVVDPIKKAVEEARSGLNLIIEGLDEYEGYIGKDEHKTEKEKAELQHNFEESKPTEDIPTILTKIWKTVVPPEVTVSSSSTSNIIGERRLVDASALIRGNKKKTSGYRQPHAIPMDQEGEVDAELRQLNATINASILRTTTGLTSVATSLVNRFISSKTVRNIISQLKIPVWSARRDTTYIQIPKSESQQRPYSETPNTVTQSIKNLATKDEIEKDNNQNVRETISLENERHEQEAAAEEKSDIETMKQEIVRDNEYSEAAETNTSTSTMKQGTEQPELITFLHVEPLTDEAKTSTPKITTTVEVFHKKESTENKSVDLKDEAKNGVTKTKEEEELLKGMSNTERKEVEHDRPEKEQKPGEMTQEHHKEKSTTPKNVPGNNNDDNDNDNDDDTTDDKTQQHQQDDTSLSTTTTASKKKLVILNNLLHVQHHPEAHQQDPVPSPRTSAFLDNIPLRPLPHSTPHHQ</sequence>
<feature type="compositionally biased region" description="Basic and acidic residues" evidence="1">
    <location>
        <begin position="1040"/>
        <end position="1049"/>
    </location>
</feature>
<accession>A0AAE1FEI6</accession>
<evidence type="ECO:0000256" key="2">
    <source>
        <dbReference type="SAM" id="SignalP"/>
    </source>
</evidence>
<evidence type="ECO:0000256" key="1">
    <source>
        <dbReference type="SAM" id="MobiDB-lite"/>
    </source>
</evidence>
<feature type="compositionally biased region" description="Basic and acidic residues" evidence="1">
    <location>
        <begin position="200"/>
        <end position="212"/>
    </location>
</feature>
<dbReference type="AlphaFoldDB" id="A0AAE1FEI6"/>
<evidence type="ECO:0000313" key="3">
    <source>
        <dbReference type="EMBL" id="KAK3872954.1"/>
    </source>
</evidence>
<feature type="compositionally biased region" description="Basic and acidic residues" evidence="1">
    <location>
        <begin position="961"/>
        <end position="977"/>
    </location>
</feature>
<feature type="chain" id="PRO_5042226870" evidence="2">
    <location>
        <begin position="19"/>
        <end position="1110"/>
    </location>
</feature>
<protein>
    <submittedName>
        <fullName evidence="3">Uncharacterized protein</fullName>
    </submittedName>
</protein>
<dbReference type="Proteomes" id="UP001286313">
    <property type="component" value="Unassembled WGS sequence"/>
</dbReference>
<feature type="compositionally biased region" description="Low complexity" evidence="1">
    <location>
        <begin position="903"/>
        <end position="914"/>
    </location>
</feature>
<keyword evidence="4" id="KW-1185">Reference proteome</keyword>
<feature type="region of interest" description="Disordered" evidence="1">
    <location>
        <begin position="238"/>
        <end position="257"/>
    </location>
</feature>